<name>A0A8J2MHN4_9BILA</name>
<dbReference type="InterPro" id="IPR012677">
    <property type="entry name" value="Nucleotide-bd_a/b_plait_sf"/>
</dbReference>
<dbReference type="AlphaFoldDB" id="A0A8J2MHN4"/>
<protein>
    <recommendedName>
        <fullName evidence="1">RRM domain-containing protein</fullName>
    </recommendedName>
</protein>
<gene>
    <name evidence="2" type="ORF">CJOHNSTONI_LOCUS127</name>
</gene>
<dbReference type="Gene3D" id="3.30.70.330">
    <property type="match status" value="1"/>
</dbReference>
<dbReference type="EMBL" id="CAKAEH010000025">
    <property type="protein sequence ID" value="CAG9529558.1"/>
    <property type="molecule type" value="Genomic_DNA"/>
</dbReference>
<accession>A0A8J2MHN4</accession>
<evidence type="ECO:0000313" key="3">
    <source>
        <dbReference type="Proteomes" id="UP000746747"/>
    </source>
</evidence>
<dbReference type="GO" id="GO:0003723">
    <property type="term" value="F:RNA binding"/>
    <property type="evidence" value="ECO:0007669"/>
    <property type="project" value="InterPro"/>
</dbReference>
<comment type="caution">
    <text evidence="2">The sequence shown here is derived from an EMBL/GenBank/DDBJ whole genome shotgun (WGS) entry which is preliminary data.</text>
</comment>
<dbReference type="InterPro" id="IPR000504">
    <property type="entry name" value="RRM_dom"/>
</dbReference>
<dbReference type="SMART" id="SM00360">
    <property type="entry name" value="RRM"/>
    <property type="match status" value="1"/>
</dbReference>
<dbReference type="Proteomes" id="UP000746747">
    <property type="component" value="Unassembled WGS sequence"/>
</dbReference>
<reference evidence="2" key="1">
    <citation type="submission" date="2021-09" db="EMBL/GenBank/DDBJ databases">
        <authorList>
            <consortium name="Pathogen Informatics"/>
        </authorList>
    </citation>
    <scope>NUCLEOTIDE SEQUENCE</scope>
</reference>
<dbReference type="CDD" id="cd00590">
    <property type="entry name" value="RRM_SF"/>
    <property type="match status" value="1"/>
</dbReference>
<dbReference type="OrthoDB" id="5783558at2759"/>
<organism evidence="2 3">
    <name type="scientific">Cercopithifilaria johnstoni</name>
    <dbReference type="NCBI Taxonomy" id="2874296"/>
    <lineage>
        <taxon>Eukaryota</taxon>
        <taxon>Metazoa</taxon>
        <taxon>Ecdysozoa</taxon>
        <taxon>Nematoda</taxon>
        <taxon>Chromadorea</taxon>
        <taxon>Rhabditida</taxon>
        <taxon>Spirurina</taxon>
        <taxon>Spiruromorpha</taxon>
        <taxon>Filarioidea</taxon>
        <taxon>Onchocercidae</taxon>
        <taxon>Cercopithifilaria</taxon>
    </lineage>
</organism>
<feature type="domain" description="RRM" evidence="1">
    <location>
        <begin position="13"/>
        <end position="84"/>
    </location>
</feature>
<proteinExistence type="predicted"/>
<keyword evidence="3" id="KW-1185">Reference proteome</keyword>
<evidence type="ECO:0000259" key="1">
    <source>
        <dbReference type="SMART" id="SM00360"/>
    </source>
</evidence>
<dbReference type="SUPFAM" id="SSF54928">
    <property type="entry name" value="RNA-binding domain, RBD"/>
    <property type="match status" value="1"/>
</dbReference>
<sequence>MEQQNQSNRSKRTLYLSNINLCTSVDDIYETFCQAGLVEKVTLHENADGTPQYAIVVFKEANSLIHVMSDYNRFQLGFDIIHCSSNITCPKSKPTELSRPRHTPRQIGYEKKRAQQSRRYATRVFENSNYKNDTIRASATTTSPEIPSPQDGWNPFKSPLKSIISCNFLKSSTIS</sequence>
<evidence type="ECO:0000313" key="2">
    <source>
        <dbReference type="EMBL" id="CAG9529558.1"/>
    </source>
</evidence>
<dbReference type="InterPro" id="IPR035979">
    <property type="entry name" value="RBD_domain_sf"/>
</dbReference>